<dbReference type="KEGG" id="bja:blr1248"/>
<dbReference type="Gene3D" id="2.60.120.10">
    <property type="entry name" value="Jelly Rolls"/>
    <property type="match status" value="1"/>
</dbReference>
<dbReference type="InterPro" id="IPR018490">
    <property type="entry name" value="cNMP-bd_dom_sf"/>
</dbReference>
<dbReference type="SMART" id="SM00100">
    <property type="entry name" value="cNMP"/>
    <property type="match status" value="1"/>
</dbReference>
<evidence type="ECO:0000259" key="4">
    <source>
        <dbReference type="PROSITE" id="PS50042"/>
    </source>
</evidence>
<gene>
    <name evidence="5" type="ordered locus">blr1248</name>
</gene>
<keyword evidence="2" id="KW-0285">Flavoprotein</keyword>
<protein>
    <recommendedName>
        <fullName evidence="1">Thioredoxin reductase</fullName>
    </recommendedName>
</protein>
<dbReference type="EnsemblBacteria" id="BAC46513">
    <property type="protein sequence ID" value="BAC46513"/>
    <property type="gene ID" value="BAC46513"/>
</dbReference>
<dbReference type="PRINTS" id="PR00469">
    <property type="entry name" value="PNDRDTASEII"/>
</dbReference>
<dbReference type="CDD" id="cd00038">
    <property type="entry name" value="CAP_ED"/>
    <property type="match status" value="1"/>
</dbReference>
<reference evidence="6" key="1">
    <citation type="journal article" date="2002" name="DNA Res.">
        <title>Complete genomic sequence of nitrogen-fixing symbiotic bacterium Bradyrhizobium japonicum USDA110.</title>
        <authorList>
            <person name="Kaneko T."/>
            <person name="Nakamura Y."/>
            <person name="Sato S."/>
            <person name="Minamisawa K."/>
            <person name="Uchiumi T."/>
            <person name="Sasamoto S."/>
            <person name="Watanabe A."/>
            <person name="Idesawa K."/>
            <person name="Iriguchi M."/>
            <person name="Kawashima K."/>
            <person name="Kohara M."/>
            <person name="Matsumoto M."/>
            <person name="Shimpo S."/>
            <person name="Tsuruoka H."/>
            <person name="Wada T."/>
            <person name="Yamada M."/>
            <person name="Tabata S."/>
        </authorList>
    </citation>
    <scope>NUCLEOTIDE SEQUENCE [LARGE SCALE GENOMIC DNA]</scope>
    <source>
        <strain evidence="6">JCM 10833 / BCRC 13528 / IAM 13628 / NBRC 14792 / USDA 110</strain>
    </source>
</reference>
<dbReference type="InterPro" id="IPR036188">
    <property type="entry name" value="FAD/NAD-bd_sf"/>
</dbReference>
<evidence type="ECO:0000256" key="1">
    <source>
        <dbReference type="ARBA" id="ARBA00018719"/>
    </source>
</evidence>
<dbReference type="SUPFAM" id="SSF51905">
    <property type="entry name" value="FAD/NAD(P)-binding domain"/>
    <property type="match status" value="1"/>
</dbReference>
<dbReference type="PROSITE" id="PS50042">
    <property type="entry name" value="CNMP_BINDING_3"/>
    <property type="match status" value="1"/>
</dbReference>
<dbReference type="InterPro" id="IPR023753">
    <property type="entry name" value="FAD/NAD-binding_dom"/>
</dbReference>
<dbReference type="eggNOG" id="COG2905">
    <property type="taxonomic scope" value="Bacteria"/>
</dbReference>
<dbReference type="Pfam" id="PF00027">
    <property type="entry name" value="cNMP_binding"/>
    <property type="match status" value="1"/>
</dbReference>
<evidence type="ECO:0000313" key="6">
    <source>
        <dbReference type="Proteomes" id="UP000002526"/>
    </source>
</evidence>
<name>Q89V10_BRADU</name>
<dbReference type="GO" id="GO:0045454">
    <property type="term" value="P:cell redox homeostasis"/>
    <property type="evidence" value="ECO:0000318"/>
    <property type="project" value="GO_Central"/>
</dbReference>
<evidence type="ECO:0000313" key="5">
    <source>
        <dbReference type="EMBL" id="BAC46513.1"/>
    </source>
</evidence>
<dbReference type="FunCoup" id="Q89V10">
    <property type="interactions" value="104"/>
</dbReference>
<dbReference type="PATRIC" id="fig|224911.5.peg.1295"/>
<evidence type="ECO:0000256" key="2">
    <source>
        <dbReference type="ARBA" id="ARBA00022630"/>
    </source>
</evidence>
<dbReference type="InterPro" id="IPR000595">
    <property type="entry name" value="cNMP-bd_dom"/>
</dbReference>
<dbReference type="HOGENOM" id="CLU_031864_5_8_5"/>
<dbReference type="Gene3D" id="3.50.50.60">
    <property type="entry name" value="FAD/NAD(P)-binding domain"/>
    <property type="match status" value="2"/>
</dbReference>
<dbReference type="OrthoDB" id="9786503at2"/>
<dbReference type="InterPro" id="IPR014710">
    <property type="entry name" value="RmlC-like_jellyroll"/>
</dbReference>
<evidence type="ECO:0000256" key="3">
    <source>
        <dbReference type="ARBA" id="ARBA00023002"/>
    </source>
</evidence>
<dbReference type="EMBL" id="BA000040">
    <property type="protein sequence ID" value="BAC46513.1"/>
    <property type="molecule type" value="Genomic_DNA"/>
</dbReference>
<accession>Q89V10</accession>
<proteinExistence type="predicted"/>
<dbReference type="AlphaFoldDB" id="Q89V10"/>
<feature type="domain" description="Cyclic nucleotide-binding" evidence="4">
    <location>
        <begin position="48"/>
        <end position="168"/>
    </location>
</feature>
<dbReference type="GO" id="GO:0004791">
    <property type="term" value="F:thioredoxin-disulfide reductase (NADPH) activity"/>
    <property type="evidence" value="ECO:0000318"/>
    <property type="project" value="GO_Central"/>
</dbReference>
<keyword evidence="6" id="KW-1185">Reference proteome</keyword>
<dbReference type="InParanoid" id="Q89V10"/>
<dbReference type="STRING" id="224911.AAV28_03135"/>
<keyword evidence="3" id="KW-0560">Oxidoreductase</keyword>
<dbReference type="PANTHER" id="PTHR48105">
    <property type="entry name" value="THIOREDOXIN REDUCTASE 1-RELATED-RELATED"/>
    <property type="match status" value="1"/>
</dbReference>
<dbReference type="PhylomeDB" id="Q89V10"/>
<dbReference type="InterPro" id="IPR050097">
    <property type="entry name" value="Ferredoxin-NADP_redctase_2"/>
</dbReference>
<organism evidence="5 6">
    <name type="scientific">Bradyrhizobium diazoefficiens (strain JCM 10833 / BCRC 13528 / IAM 13628 / NBRC 14792 / USDA 110)</name>
    <dbReference type="NCBI Taxonomy" id="224911"/>
    <lineage>
        <taxon>Bacteria</taxon>
        <taxon>Pseudomonadati</taxon>
        <taxon>Pseudomonadota</taxon>
        <taxon>Alphaproteobacteria</taxon>
        <taxon>Hyphomicrobiales</taxon>
        <taxon>Nitrobacteraceae</taxon>
        <taxon>Bradyrhizobium</taxon>
    </lineage>
</organism>
<dbReference type="Proteomes" id="UP000002526">
    <property type="component" value="Chromosome"/>
</dbReference>
<dbReference type="Pfam" id="PF07992">
    <property type="entry name" value="Pyr_redox_2"/>
    <property type="match status" value="1"/>
</dbReference>
<dbReference type="PRINTS" id="PR00368">
    <property type="entry name" value="FADPNR"/>
</dbReference>
<sequence>MRGPPARPAVKIRRLEFLELSDVAMGQDGQQRNDREALMSRFARPEQTFPALTSAEIERIRHFGELRTYSDRELLFETGKPGPGMFVILKGHVAITQRDGLGHVSPVIDQGPGQFLAELGQLSGRPALVDGRAEGDVEVVLIPPDRLRALLVAEAELGERIMRALILRRVSLIQGGVGGPVLIGPSNSAGVVRLQGFLTRNGQPHHLLDADSEHDAAEVIARYSPKPEDWPLVVTADGSVLRNPSEIELGRAIGMIGGAKDDRIYDVAIVGCGPAGLATAVYAASEGLSVAVVDTRAFGGQAGASARIENYLGFPTGISGQALAGRAFTQAQKFGAEIMIPMSVKSLDCSRSGGTFALALDCGDTLRSRAVVVASGARYRRPEIAKLDTFEGRGVWYWASPVEAKLCAGEEVALVGAGNSAGQAAVFLSGHAKKVLMIIRGGGLGASMSRYLIERIEATPNIELMFNTEITALEGDEASLLRRIRWKSRLSSDEDSADIRNLFLFVGADPATGWLDGCGVTLDRGGFVVTGAQSEQNQGRLVAPLETSVPGVYAVGDVRSGSVKRVGGAIGEGAQVVASLHGYLGDAAKPAL</sequence>
<dbReference type="eggNOG" id="COG0492">
    <property type="taxonomic scope" value="Bacteria"/>
</dbReference>
<dbReference type="SUPFAM" id="SSF51206">
    <property type="entry name" value="cAMP-binding domain-like"/>
    <property type="match status" value="1"/>
</dbReference>